<feature type="transmembrane region" description="Helical" evidence="1">
    <location>
        <begin position="6"/>
        <end position="29"/>
    </location>
</feature>
<name>A0ABV2I0J9_9HYPH</name>
<keyword evidence="1" id="KW-0472">Membrane</keyword>
<proteinExistence type="predicted"/>
<keyword evidence="3" id="KW-1185">Reference proteome</keyword>
<dbReference type="EMBL" id="JBEPLM010000014">
    <property type="protein sequence ID" value="MET3596294.1"/>
    <property type="molecule type" value="Genomic_DNA"/>
</dbReference>
<evidence type="ECO:0000256" key="1">
    <source>
        <dbReference type="SAM" id="Phobius"/>
    </source>
</evidence>
<organism evidence="2 3">
    <name type="scientific">Mesorhizobium shonense</name>
    <dbReference type="NCBI Taxonomy" id="1209948"/>
    <lineage>
        <taxon>Bacteria</taxon>
        <taxon>Pseudomonadati</taxon>
        <taxon>Pseudomonadota</taxon>
        <taxon>Alphaproteobacteria</taxon>
        <taxon>Hyphomicrobiales</taxon>
        <taxon>Phyllobacteriaceae</taxon>
        <taxon>Mesorhizobium</taxon>
    </lineage>
</organism>
<reference evidence="2 3" key="1">
    <citation type="submission" date="2024-06" db="EMBL/GenBank/DDBJ databases">
        <title>Genomic Encyclopedia of Type Strains, Phase IV (KMG-IV): sequencing the most valuable type-strain genomes for metagenomic binning, comparative biology and taxonomic classification.</title>
        <authorList>
            <person name="Goeker M."/>
        </authorList>
    </citation>
    <scope>NUCLEOTIDE SEQUENCE [LARGE SCALE GENOMIC DNA]</scope>
    <source>
        <strain evidence="2 3">DSM 29846</strain>
    </source>
</reference>
<protein>
    <submittedName>
        <fullName evidence="2">Uncharacterized protein</fullName>
    </submittedName>
</protein>
<evidence type="ECO:0000313" key="2">
    <source>
        <dbReference type="EMBL" id="MET3596294.1"/>
    </source>
</evidence>
<accession>A0ABV2I0J9</accession>
<comment type="caution">
    <text evidence="2">The sequence shown here is derived from an EMBL/GenBank/DDBJ whole genome shotgun (WGS) entry which is preliminary data.</text>
</comment>
<sequence length="34" mass="3303">MRDALVTGLLVIYPAFAAVAAIIAGLFLAGAGGV</sequence>
<keyword evidence="1" id="KW-0812">Transmembrane</keyword>
<evidence type="ECO:0000313" key="3">
    <source>
        <dbReference type="Proteomes" id="UP001549036"/>
    </source>
</evidence>
<keyword evidence="1" id="KW-1133">Transmembrane helix</keyword>
<gene>
    <name evidence="2" type="ORF">ABID26_005712</name>
</gene>
<dbReference type="Proteomes" id="UP001549036">
    <property type="component" value="Unassembled WGS sequence"/>
</dbReference>